<dbReference type="EMBL" id="CP002691">
    <property type="protein sequence ID" value="AEE51549.1"/>
    <property type="molecule type" value="Genomic_DNA"/>
</dbReference>
<gene>
    <name evidence="2" type="ordered locus">Halhy_3697</name>
</gene>
<reference evidence="2 3" key="1">
    <citation type="journal article" date="2011" name="Stand. Genomic Sci.">
        <title>Complete genome sequence of Haliscomenobacter hydrossis type strain (O).</title>
        <authorList>
            <consortium name="US DOE Joint Genome Institute (JGI-PGF)"/>
            <person name="Daligault H."/>
            <person name="Lapidus A."/>
            <person name="Zeytun A."/>
            <person name="Nolan M."/>
            <person name="Lucas S."/>
            <person name="Del Rio T.G."/>
            <person name="Tice H."/>
            <person name="Cheng J.F."/>
            <person name="Tapia R."/>
            <person name="Han C."/>
            <person name="Goodwin L."/>
            <person name="Pitluck S."/>
            <person name="Liolios K."/>
            <person name="Pagani I."/>
            <person name="Ivanova N."/>
            <person name="Huntemann M."/>
            <person name="Mavromatis K."/>
            <person name="Mikhailova N."/>
            <person name="Pati A."/>
            <person name="Chen A."/>
            <person name="Palaniappan K."/>
            <person name="Land M."/>
            <person name="Hauser L."/>
            <person name="Brambilla E.M."/>
            <person name="Rohde M."/>
            <person name="Verbarg S."/>
            <person name="Goker M."/>
            <person name="Bristow J."/>
            <person name="Eisen J.A."/>
            <person name="Markowitz V."/>
            <person name="Hugenholtz P."/>
            <person name="Kyrpides N.C."/>
            <person name="Klenk H.P."/>
            <person name="Woyke T."/>
        </authorList>
    </citation>
    <scope>NUCLEOTIDE SEQUENCE [LARGE SCALE GENOMIC DNA]</scope>
    <source>
        <strain evidence="3">ATCC 27775 / DSM 1100 / LMG 10767 / O</strain>
    </source>
</reference>
<feature type="signal peptide" evidence="1">
    <location>
        <begin position="1"/>
        <end position="19"/>
    </location>
</feature>
<accession>F4KZX9</accession>
<dbReference type="Pfam" id="PF04338">
    <property type="entry name" value="DUF481"/>
    <property type="match status" value="1"/>
</dbReference>
<evidence type="ECO:0000256" key="1">
    <source>
        <dbReference type="SAM" id="SignalP"/>
    </source>
</evidence>
<protein>
    <recommendedName>
        <fullName evidence="4">DUF481 domain-containing protein</fullName>
    </recommendedName>
</protein>
<name>F4KZX9_HALH1</name>
<keyword evidence="3" id="KW-1185">Reference proteome</keyword>
<evidence type="ECO:0008006" key="4">
    <source>
        <dbReference type="Google" id="ProtNLM"/>
    </source>
</evidence>
<dbReference type="HOGENOM" id="CLU_1123317_0_0_10"/>
<feature type="chain" id="PRO_5003317355" description="DUF481 domain-containing protein" evidence="1">
    <location>
        <begin position="20"/>
        <end position="247"/>
    </location>
</feature>
<dbReference type="InterPro" id="IPR007433">
    <property type="entry name" value="DUF481"/>
</dbReference>
<dbReference type="AlphaFoldDB" id="F4KZX9"/>
<dbReference type="eggNOG" id="COG3137">
    <property type="taxonomic scope" value="Bacteria"/>
</dbReference>
<dbReference type="RefSeq" id="WP_013766088.1">
    <property type="nucleotide sequence ID" value="NC_015510.1"/>
</dbReference>
<proteinExistence type="predicted"/>
<dbReference type="KEGG" id="hhy:Halhy_3697"/>
<dbReference type="OrthoDB" id="892549at2"/>
<reference key="2">
    <citation type="submission" date="2011-04" db="EMBL/GenBank/DDBJ databases">
        <title>Complete sequence of chromosome of Haliscomenobacter hydrossis DSM 1100.</title>
        <authorList>
            <consortium name="US DOE Joint Genome Institute (JGI-PGF)"/>
            <person name="Lucas S."/>
            <person name="Han J."/>
            <person name="Lapidus A."/>
            <person name="Bruce D."/>
            <person name="Goodwin L."/>
            <person name="Pitluck S."/>
            <person name="Peters L."/>
            <person name="Kyrpides N."/>
            <person name="Mavromatis K."/>
            <person name="Ivanova N."/>
            <person name="Ovchinnikova G."/>
            <person name="Pagani I."/>
            <person name="Daligault H."/>
            <person name="Detter J.C."/>
            <person name="Han C."/>
            <person name="Land M."/>
            <person name="Hauser L."/>
            <person name="Markowitz V."/>
            <person name="Cheng J.-F."/>
            <person name="Hugenholtz P."/>
            <person name="Woyke T."/>
            <person name="Wu D."/>
            <person name="Verbarg S."/>
            <person name="Frueling A."/>
            <person name="Brambilla E."/>
            <person name="Klenk H.-P."/>
            <person name="Eisen J.A."/>
        </authorList>
    </citation>
    <scope>NUCLEOTIDE SEQUENCE</scope>
    <source>
        <strain>DSM 1100</strain>
    </source>
</reference>
<dbReference type="Proteomes" id="UP000008461">
    <property type="component" value="Chromosome"/>
</dbReference>
<evidence type="ECO:0000313" key="3">
    <source>
        <dbReference type="Proteomes" id="UP000008461"/>
    </source>
</evidence>
<evidence type="ECO:0000313" key="2">
    <source>
        <dbReference type="EMBL" id="AEE51549.1"/>
    </source>
</evidence>
<sequence length="247" mass="28563">MKKCVPLLIFLALVCQINAQTDTVEYKKWLVSGTFGLDVALQTGNLQSTSIGSDLSPVFKTKQLQISPQFQYAYSRVNKNVLQDDIFSKLSIDLFYRKKFYPNFSTRYEATTLRAIKTRYSLGPGIAWRVAKTKKIDLVFLNSVFYHKTIFSLNRERSFDRFFYVLSTQGSYKAFEDKLILTHDIQYVPWFRKDRFDQILRCMATAALPLSEQFSVNINVDYSFETIVPPTRNKANLSTAFGIAYSF</sequence>
<keyword evidence="1" id="KW-0732">Signal</keyword>
<organism evidence="2 3">
    <name type="scientific">Haliscomenobacter hydrossis (strain ATCC 27775 / DSM 1100 / LMG 10767 / O)</name>
    <dbReference type="NCBI Taxonomy" id="760192"/>
    <lineage>
        <taxon>Bacteria</taxon>
        <taxon>Pseudomonadati</taxon>
        <taxon>Bacteroidota</taxon>
        <taxon>Saprospiria</taxon>
        <taxon>Saprospirales</taxon>
        <taxon>Haliscomenobacteraceae</taxon>
        <taxon>Haliscomenobacter</taxon>
    </lineage>
</organism>